<evidence type="ECO:0000256" key="11">
    <source>
        <dbReference type="RuleBase" id="RU362081"/>
    </source>
</evidence>
<organism evidence="13 14">
    <name type="scientific">Lactiplantibacillus dongliensis</name>
    <dbReference type="NCBI Taxonomy" id="2559919"/>
    <lineage>
        <taxon>Bacteria</taxon>
        <taxon>Bacillati</taxon>
        <taxon>Bacillota</taxon>
        <taxon>Bacilli</taxon>
        <taxon>Lactobacillales</taxon>
        <taxon>Lactobacillaceae</taxon>
        <taxon>Lactiplantibacillus</taxon>
    </lineage>
</organism>
<feature type="domain" description="P-type ATPase A" evidence="12">
    <location>
        <begin position="119"/>
        <end position="219"/>
    </location>
</feature>
<evidence type="ECO:0000256" key="3">
    <source>
        <dbReference type="ARBA" id="ARBA00022539"/>
    </source>
</evidence>
<gene>
    <name evidence="13" type="ORF">ACFP3T_10450</name>
</gene>
<evidence type="ECO:0000313" key="14">
    <source>
        <dbReference type="Proteomes" id="UP001596253"/>
    </source>
</evidence>
<evidence type="ECO:0000256" key="4">
    <source>
        <dbReference type="ARBA" id="ARBA00022692"/>
    </source>
</evidence>
<dbReference type="PANTHER" id="PTHR48085">
    <property type="entry name" value="CADMIUM/ZINC-TRANSPORTING ATPASE HMA2-RELATED"/>
    <property type="match status" value="1"/>
</dbReference>
<feature type="transmembrane region" description="Helical" evidence="11">
    <location>
        <begin position="259"/>
        <end position="285"/>
    </location>
</feature>
<dbReference type="PROSITE" id="PS00154">
    <property type="entry name" value="ATPASE_E1_E2"/>
    <property type="match status" value="1"/>
</dbReference>
<dbReference type="Gene3D" id="3.40.1110.10">
    <property type="entry name" value="Calcium-transporting ATPase, cytoplasmic domain N"/>
    <property type="match status" value="1"/>
</dbReference>
<evidence type="ECO:0000256" key="9">
    <source>
        <dbReference type="ARBA" id="ARBA00039103"/>
    </source>
</evidence>
<dbReference type="SUPFAM" id="SSF56784">
    <property type="entry name" value="HAD-like"/>
    <property type="match status" value="1"/>
</dbReference>
<dbReference type="InterPro" id="IPR001757">
    <property type="entry name" value="P_typ_ATPase"/>
</dbReference>
<dbReference type="PRINTS" id="PR00119">
    <property type="entry name" value="CATATPASE"/>
</dbReference>
<dbReference type="EC" id="7.2.2.21" evidence="9"/>
<evidence type="ECO:0000256" key="6">
    <source>
        <dbReference type="ARBA" id="ARBA00022967"/>
    </source>
</evidence>
<dbReference type="InterPro" id="IPR051014">
    <property type="entry name" value="Cation_Transport_ATPase_IB"/>
</dbReference>
<keyword evidence="6" id="KW-1278">Translocase</keyword>
<keyword evidence="11" id="KW-1003">Cell membrane</keyword>
<comment type="caution">
    <text evidence="13">The sequence shown here is derived from an EMBL/GenBank/DDBJ whole genome shotgun (WGS) entry which is preliminary data.</text>
</comment>
<evidence type="ECO:0000256" key="8">
    <source>
        <dbReference type="ARBA" id="ARBA00023136"/>
    </source>
</evidence>
<dbReference type="SUPFAM" id="SSF81653">
    <property type="entry name" value="Calcium ATPase, transduction domain A"/>
    <property type="match status" value="1"/>
</dbReference>
<dbReference type="NCBIfam" id="TIGR01525">
    <property type="entry name" value="ATPase-IB_hvy"/>
    <property type="match status" value="1"/>
</dbReference>
<accession>A0ABW1R8H0</accession>
<feature type="transmembrane region" description="Helical" evidence="11">
    <location>
        <begin position="572"/>
        <end position="592"/>
    </location>
</feature>
<evidence type="ECO:0000256" key="7">
    <source>
        <dbReference type="ARBA" id="ARBA00022989"/>
    </source>
</evidence>
<feature type="transmembrane region" description="Helical" evidence="11">
    <location>
        <begin position="598"/>
        <end position="615"/>
    </location>
</feature>
<dbReference type="InterPro" id="IPR027256">
    <property type="entry name" value="P-typ_ATPase_IB"/>
</dbReference>
<reference evidence="14" key="1">
    <citation type="journal article" date="2019" name="Int. J. Syst. Evol. Microbiol.">
        <title>The Global Catalogue of Microorganisms (GCM) 10K type strain sequencing project: providing services to taxonomists for standard genome sequencing and annotation.</title>
        <authorList>
            <consortium name="The Broad Institute Genomics Platform"/>
            <consortium name="The Broad Institute Genome Sequencing Center for Infectious Disease"/>
            <person name="Wu L."/>
            <person name="Ma J."/>
        </authorList>
    </citation>
    <scope>NUCLEOTIDE SEQUENCE [LARGE SCALE GENOMIC DNA]</scope>
    <source>
        <strain evidence="14">CCM 8932</strain>
    </source>
</reference>
<keyword evidence="14" id="KW-1185">Reference proteome</keyword>
<dbReference type="NCBIfam" id="TIGR01494">
    <property type="entry name" value="ATPase_P-type"/>
    <property type="match status" value="1"/>
</dbReference>
<evidence type="ECO:0000259" key="12">
    <source>
        <dbReference type="Pfam" id="PF00122"/>
    </source>
</evidence>
<dbReference type="InterPro" id="IPR023299">
    <property type="entry name" value="ATPase_P-typ_cyto_dom_N"/>
</dbReference>
<feature type="transmembrane region" description="Helical" evidence="11">
    <location>
        <begin position="12"/>
        <end position="32"/>
    </location>
</feature>
<dbReference type="InterPro" id="IPR018303">
    <property type="entry name" value="ATPase_P-typ_P_site"/>
</dbReference>
<keyword evidence="11" id="KW-0067">ATP-binding</keyword>
<feature type="transmembrane region" description="Helical" evidence="11">
    <location>
        <begin position="38"/>
        <end position="58"/>
    </location>
</feature>
<dbReference type="PANTHER" id="PTHR48085:SF5">
    <property type="entry name" value="CADMIUM_ZINC-TRANSPORTING ATPASE HMA4-RELATED"/>
    <property type="match status" value="1"/>
</dbReference>
<dbReference type="SFLD" id="SFLDG00002">
    <property type="entry name" value="C1.7:_P-type_atpase_like"/>
    <property type="match status" value="1"/>
</dbReference>
<dbReference type="Pfam" id="PF00122">
    <property type="entry name" value="E1-E2_ATPase"/>
    <property type="match status" value="1"/>
</dbReference>
<dbReference type="PRINTS" id="PR00120">
    <property type="entry name" value="HATPASE"/>
</dbReference>
<evidence type="ECO:0000256" key="5">
    <source>
        <dbReference type="ARBA" id="ARBA00022723"/>
    </source>
</evidence>
<keyword evidence="11" id="KW-0547">Nucleotide-binding</keyword>
<comment type="subcellular location">
    <subcellularLocation>
        <location evidence="11">Cell membrane</location>
    </subcellularLocation>
    <subcellularLocation>
        <location evidence="1">Membrane</location>
        <topology evidence="1">Multi-pass membrane protein</topology>
    </subcellularLocation>
</comment>
<dbReference type="InterPro" id="IPR044492">
    <property type="entry name" value="P_typ_ATPase_HD_dom"/>
</dbReference>
<dbReference type="SFLD" id="SFLDF00027">
    <property type="entry name" value="p-type_atpase"/>
    <property type="match status" value="1"/>
</dbReference>
<dbReference type="InterPro" id="IPR023298">
    <property type="entry name" value="ATPase_P-typ_TM_dom_sf"/>
</dbReference>
<sequence length="637" mass="68048">MKFQQFLTKHTNQITLITGILIVLGYLSKYLINFTLGYQVILAVASIIAVIPIAVRAWSALINKVFSIELLVSIAVIGAFIIGEFNESAIVTFLFLFGSYLESKTLQKTRNAIKGLTDMSPTTATLVTDDGTEEVDVDDVDEGDVVLVKTGSQVPVDGVVVEGNGYINEASITGESRQINKNLDDQVFSGTLVENGYLKIQATQVGDDTTFAKIIELVEEAQDTKSKAEKFIDRFAQYYTPAVLVLAALVFVFSRDFRLAITVLVLGCPGALVIGAPVSNVAGIGNGAKRGILIKGGEVVDTFAKVDTLVFDKTGTLTEGNTAVSSFKQYQGQSDQLLTLAATIEGVSDHPLGKAIIDYAGQKAQTTTVPTLDNTETVKGQGICADVNHQQVVIGNQKMLTAHHIDLTTAQAADLNTMQHAGKSTVIMAIDGVVQLIFGISDTVRPNVKASLAALKAQGIKRLVMLTGDNELTADAVARELNIDEVHANLLPEEKVDYVKQLKAAGNTVAFIGDGINDSPSIANADIGIAMGSGTDVAIDTSDVVLMQSSFPALVHAHGLAKKTVLNTRENIFIAIATVAFLLIGLIFGYIYMASGMFVHEASILVVIFNAMRLIKFQTKFDKAQPALVTQPKTTTA</sequence>
<protein>
    <recommendedName>
        <fullName evidence="9">Cd(2+)-exporting ATPase</fullName>
        <ecNumber evidence="9">7.2.2.21</ecNumber>
    </recommendedName>
</protein>
<dbReference type="InterPro" id="IPR059000">
    <property type="entry name" value="ATPase_P-type_domA"/>
</dbReference>
<keyword evidence="4 11" id="KW-0812">Transmembrane</keyword>
<dbReference type="Proteomes" id="UP001596253">
    <property type="component" value="Unassembled WGS sequence"/>
</dbReference>
<keyword evidence="5 11" id="KW-0479">Metal-binding</keyword>
<evidence type="ECO:0000313" key="13">
    <source>
        <dbReference type="EMBL" id="MFC6165091.1"/>
    </source>
</evidence>
<dbReference type="Gene3D" id="2.70.150.10">
    <property type="entry name" value="Calcium-transporting ATPase, cytoplasmic transduction domain A"/>
    <property type="match status" value="1"/>
</dbReference>
<name>A0ABW1R8H0_9LACO</name>
<proteinExistence type="inferred from homology"/>
<dbReference type="InterPro" id="IPR023214">
    <property type="entry name" value="HAD_sf"/>
</dbReference>
<comment type="catalytic activity">
    <reaction evidence="10">
        <text>Cd(2+)(in) + ATP + H2O = Cd(2+)(out) + ADP + phosphate + H(+)</text>
        <dbReference type="Rhea" id="RHEA:12132"/>
        <dbReference type="ChEBI" id="CHEBI:15377"/>
        <dbReference type="ChEBI" id="CHEBI:15378"/>
        <dbReference type="ChEBI" id="CHEBI:30616"/>
        <dbReference type="ChEBI" id="CHEBI:43474"/>
        <dbReference type="ChEBI" id="CHEBI:48775"/>
        <dbReference type="ChEBI" id="CHEBI:456216"/>
        <dbReference type="EC" id="7.2.2.21"/>
    </reaction>
</comment>
<dbReference type="InterPro" id="IPR036412">
    <property type="entry name" value="HAD-like_sf"/>
</dbReference>
<dbReference type="InterPro" id="IPR008250">
    <property type="entry name" value="ATPase_P-typ_transduc_dom_A_sf"/>
</dbReference>
<dbReference type="Pfam" id="PF00702">
    <property type="entry name" value="Hydrolase"/>
    <property type="match status" value="1"/>
</dbReference>
<feature type="transmembrane region" description="Helical" evidence="11">
    <location>
        <begin position="235"/>
        <end position="253"/>
    </location>
</feature>
<dbReference type="Gene3D" id="3.40.50.1000">
    <property type="entry name" value="HAD superfamily/HAD-like"/>
    <property type="match status" value="1"/>
</dbReference>
<evidence type="ECO:0000256" key="10">
    <source>
        <dbReference type="ARBA" id="ARBA00049338"/>
    </source>
</evidence>
<dbReference type="SFLD" id="SFLDS00003">
    <property type="entry name" value="Haloacid_Dehalogenase"/>
    <property type="match status" value="1"/>
</dbReference>
<evidence type="ECO:0000256" key="2">
    <source>
        <dbReference type="ARBA" id="ARBA00006024"/>
    </source>
</evidence>
<dbReference type="EMBL" id="JBHSSD010000042">
    <property type="protein sequence ID" value="MFC6165091.1"/>
    <property type="molecule type" value="Genomic_DNA"/>
</dbReference>
<keyword evidence="8 11" id="KW-0472">Membrane</keyword>
<dbReference type="CDD" id="cd02079">
    <property type="entry name" value="P-type_ATPase_HM"/>
    <property type="match status" value="1"/>
</dbReference>
<evidence type="ECO:0000256" key="1">
    <source>
        <dbReference type="ARBA" id="ARBA00004141"/>
    </source>
</evidence>
<comment type="similarity">
    <text evidence="2 11">Belongs to the cation transport ATPase (P-type) (TC 3.A.3) family. Type IB subfamily.</text>
</comment>
<keyword evidence="7 11" id="KW-1133">Transmembrane helix</keyword>
<dbReference type="NCBIfam" id="TIGR01511">
    <property type="entry name" value="ATPase-IB1_Cu"/>
    <property type="match status" value="1"/>
</dbReference>
<dbReference type="SUPFAM" id="SSF81665">
    <property type="entry name" value="Calcium ATPase, transmembrane domain M"/>
    <property type="match status" value="1"/>
</dbReference>
<keyword evidence="3" id="KW-0104">Cadmium</keyword>
<dbReference type="RefSeq" id="WP_137639112.1">
    <property type="nucleotide sequence ID" value="NZ_BJDK01000003.1"/>
</dbReference>